<organism evidence="1 2">
    <name type="scientific">Micavibrio aeruginosavorus</name>
    <dbReference type="NCBI Taxonomy" id="349221"/>
    <lineage>
        <taxon>Bacteria</taxon>
        <taxon>Pseudomonadati</taxon>
        <taxon>Bdellovibrionota</taxon>
        <taxon>Bdellovibrionia</taxon>
        <taxon>Bdellovibrionales</taxon>
        <taxon>Pseudobdellovibrionaceae</taxon>
        <taxon>Micavibrio</taxon>
    </lineage>
</organism>
<dbReference type="EMBL" id="QFOT01000022">
    <property type="protein sequence ID" value="PZP56544.1"/>
    <property type="molecule type" value="Genomic_DNA"/>
</dbReference>
<gene>
    <name evidence="1" type="ORF">DI586_03335</name>
</gene>
<evidence type="ECO:0000313" key="2">
    <source>
        <dbReference type="Proteomes" id="UP000249739"/>
    </source>
</evidence>
<protein>
    <submittedName>
        <fullName evidence="1">Uncharacterized protein</fullName>
    </submittedName>
</protein>
<reference evidence="1 2" key="1">
    <citation type="submission" date="2017-08" db="EMBL/GenBank/DDBJ databases">
        <title>Infants hospitalized years apart are colonized by the same room-sourced microbial strains.</title>
        <authorList>
            <person name="Brooks B."/>
            <person name="Olm M.R."/>
            <person name="Firek B.A."/>
            <person name="Baker R."/>
            <person name="Thomas B.C."/>
            <person name="Morowitz M.J."/>
            <person name="Banfield J.F."/>
        </authorList>
    </citation>
    <scope>NUCLEOTIDE SEQUENCE [LARGE SCALE GENOMIC DNA]</scope>
    <source>
        <strain evidence="1">S2_006_000_R2_64</strain>
    </source>
</reference>
<sequence length="125" mass="14097">MSIGHSSLTRKRVSILNRHFSYVCDPTNHFGADDLIALRQRFAINAHVLKIPDDDKWEMKILEAFKAVLPSTTASQKTELYKFAKTMFEDNKADFLASNPDDCNLSVRRISIPAQTTSLPAKSLN</sequence>
<evidence type="ECO:0000313" key="1">
    <source>
        <dbReference type="EMBL" id="PZP56544.1"/>
    </source>
</evidence>
<proteinExistence type="predicted"/>
<dbReference type="Proteomes" id="UP000249739">
    <property type="component" value="Unassembled WGS sequence"/>
</dbReference>
<name>A0A2W5FQ61_9BACT</name>
<comment type="caution">
    <text evidence="1">The sequence shown here is derived from an EMBL/GenBank/DDBJ whole genome shotgun (WGS) entry which is preliminary data.</text>
</comment>
<dbReference type="AlphaFoldDB" id="A0A2W5FQ61"/>
<accession>A0A2W5FQ61</accession>